<evidence type="ECO:0000256" key="3">
    <source>
        <dbReference type="ARBA" id="ARBA00022989"/>
    </source>
</evidence>
<dbReference type="Pfam" id="PF04116">
    <property type="entry name" value="FA_hydroxylase"/>
    <property type="match status" value="1"/>
</dbReference>
<name>A0ABS7TNT2_9BACT</name>
<proteinExistence type="predicted"/>
<evidence type="ECO:0000256" key="5">
    <source>
        <dbReference type="SAM" id="Phobius"/>
    </source>
</evidence>
<feature type="transmembrane region" description="Helical" evidence="5">
    <location>
        <begin position="155"/>
        <end position="175"/>
    </location>
</feature>
<feature type="transmembrane region" description="Helical" evidence="5">
    <location>
        <begin position="86"/>
        <end position="108"/>
    </location>
</feature>
<feature type="transmembrane region" description="Helical" evidence="5">
    <location>
        <begin position="61"/>
        <end position="80"/>
    </location>
</feature>
<organism evidence="7 8">
    <name type="scientific">Nannocystis pusilla</name>
    <dbReference type="NCBI Taxonomy" id="889268"/>
    <lineage>
        <taxon>Bacteria</taxon>
        <taxon>Pseudomonadati</taxon>
        <taxon>Myxococcota</taxon>
        <taxon>Polyangia</taxon>
        <taxon>Nannocystales</taxon>
        <taxon>Nannocystaceae</taxon>
        <taxon>Nannocystis</taxon>
    </lineage>
</organism>
<protein>
    <submittedName>
        <fullName evidence="7">Sterol desaturase family protein</fullName>
    </submittedName>
</protein>
<dbReference type="EMBL" id="JAIRAU010000010">
    <property type="protein sequence ID" value="MBZ5709889.1"/>
    <property type="molecule type" value="Genomic_DNA"/>
</dbReference>
<dbReference type="PANTHER" id="PTHR11863">
    <property type="entry name" value="STEROL DESATURASE"/>
    <property type="match status" value="1"/>
</dbReference>
<dbReference type="RefSeq" id="WP_224191661.1">
    <property type="nucleotide sequence ID" value="NZ_JAIRAU010000010.1"/>
</dbReference>
<evidence type="ECO:0000256" key="1">
    <source>
        <dbReference type="ARBA" id="ARBA00004370"/>
    </source>
</evidence>
<evidence type="ECO:0000313" key="8">
    <source>
        <dbReference type="Proteomes" id="UP001139031"/>
    </source>
</evidence>
<dbReference type="Proteomes" id="UP001139031">
    <property type="component" value="Unassembled WGS sequence"/>
</dbReference>
<keyword evidence="8" id="KW-1185">Reference proteome</keyword>
<dbReference type="InterPro" id="IPR006694">
    <property type="entry name" value="Fatty_acid_hydroxylase"/>
</dbReference>
<feature type="domain" description="Fatty acid hydroxylase" evidence="6">
    <location>
        <begin position="95"/>
        <end position="232"/>
    </location>
</feature>
<reference evidence="7" key="1">
    <citation type="submission" date="2021-08" db="EMBL/GenBank/DDBJ databases">
        <authorList>
            <person name="Stevens D.C."/>
        </authorList>
    </citation>
    <scope>NUCLEOTIDE SEQUENCE</scope>
    <source>
        <strain evidence="7">DSM 53165</strain>
    </source>
</reference>
<dbReference type="InterPro" id="IPR050307">
    <property type="entry name" value="Sterol_Desaturase_Related"/>
</dbReference>
<evidence type="ECO:0000313" key="7">
    <source>
        <dbReference type="EMBL" id="MBZ5709889.1"/>
    </source>
</evidence>
<comment type="caution">
    <text evidence="7">The sequence shown here is derived from an EMBL/GenBank/DDBJ whole genome shotgun (WGS) entry which is preliminary data.</text>
</comment>
<keyword evidence="3 5" id="KW-1133">Transmembrane helix</keyword>
<evidence type="ECO:0000256" key="2">
    <source>
        <dbReference type="ARBA" id="ARBA00022692"/>
    </source>
</evidence>
<evidence type="ECO:0000256" key="4">
    <source>
        <dbReference type="ARBA" id="ARBA00023136"/>
    </source>
</evidence>
<feature type="transmembrane region" description="Helical" evidence="5">
    <location>
        <begin position="12"/>
        <end position="34"/>
    </location>
</feature>
<keyword evidence="2 5" id="KW-0812">Transmembrane</keyword>
<gene>
    <name evidence="7" type="ORF">K7C98_11535</name>
</gene>
<evidence type="ECO:0000259" key="6">
    <source>
        <dbReference type="Pfam" id="PF04116"/>
    </source>
</evidence>
<sequence>MDSLIALAWPVRLLVVATFVFTSVAVFTALAFALQRRLAHRRIFALPLPSGQHRRELNNTLVFLALLSLAATAFLGAGWVDWSGAGWASGLATVFLCWFGLDVYYYLLHRAMHTRGLIRFHREHHLSHLTTPLSAFSTSVPECLGWLVGYALVPLGMTAVGLPVHATGFVVYILYNFLGNVLGHVDCEVVPAFGRERLHSWTAHPILFHALHHARYTGHYSFCATFMDRTLGSEWSDWPELHARVLAGQPLTSLKQRGGGGH</sequence>
<comment type="subcellular location">
    <subcellularLocation>
        <location evidence="1">Membrane</location>
    </subcellularLocation>
</comment>
<keyword evidence="4 5" id="KW-0472">Membrane</keyword>
<accession>A0ABS7TNT2</accession>